<keyword evidence="2" id="KW-0813">Transport</keyword>
<dbReference type="GO" id="GO:0005886">
    <property type="term" value="C:plasma membrane"/>
    <property type="evidence" value="ECO:0007669"/>
    <property type="project" value="UniProtKB-SubCell"/>
</dbReference>
<dbReference type="PANTHER" id="PTHR32024:SF1">
    <property type="entry name" value="KTR SYSTEM POTASSIUM UPTAKE PROTEIN B"/>
    <property type="match status" value="1"/>
</dbReference>
<dbReference type="GO" id="GO:0004190">
    <property type="term" value="F:aspartic-type endopeptidase activity"/>
    <property type="evidence" value="ECO:0007669"/>
    <property type="project" value="InterPro"/>
</dbReference>
<sequence>MKFKQIQLSPSQLLVLVFLFFIILGTLLLKTPAATSKPIGWIDTLFTSTSAMTVTGLAVVDTGTDYTLFGQLMILVLIQIGGLGIMSFAVLIFIMLGKKIGLKERLLIQQSLNQTSLGGIIKLIKSLFIYSFAIEMLAMVILAVKWVPEYGFARGVYYSLFHAVSAFNNAGFSIWPDSLIRYKSDPLVNLVISFLFIIGGIGFTVLSDLWHKRSLKKLSLHSKLMIYGTFIINLSAMIFIFLLEYQNQKTLGMLPPAEKLWGAYFQAVTPRTAGFNTTDIGSLHESTITLLLLLMFVGAGSASTGGGIKLTTFLVILLSVITFLKGKKHISIAKKTLKDQLIIRSLAISTISVLLILAAVFILNMTEPKPFLAILFEVVSAFGTVGLSMGITADLTPVGKILIIFIMFLGKLGPLTLAFSLARPEQENIRYSSEDILTG</sequence>
<keyword evidence="3" id="KW-1003">Cell membrane</keyword>
<dbReference type="SMR" id="A0A7Z0X041"/>
<dbReference type="GO" id="GO:0015379">
    <property type="term" value="F:potassium:chloride symporter activity"/>
    <property type="evidence" value="ECO:0007669"/>
    <property type="project" value="InterPro"/>
</dbReference>
<keyword evidence="7" id="KW-1133">Transmembrane helix</keyword>
<dbReference type="AlphaFoldDB" id="A0A7Z0X041"/>
<keyword evidence="9" id="KW-0472">Membrane</keyword>
<dbReference type="Pfam" id="PF02386">
    <property type="entry name" value="TrkH"/>
    <property type="match status" value="1"/>
</dbReference>
<accession>A0A7Z0X041</accession>
<dbReference type="EMBL" id="LKPO01000007">
    <property type="protein sequence ID" value="OLF96137.1"/>
    <property type="molecule type" value="Genomic_DNA"/>
</dbReference>
<keyword evidence="4" id="KW-0633">Potassium transport</keyword>
<reference evidence="10 11" key="1">
    <citation type="journal article" date="2016" name="Front. Microbiol.">
        <title>High-Level Heat Resistance of Spores of Bacillus amyloliquefaciens and Bacillus licheniformis Results from the Presence of a spoVA Operon in a Tn1546 Transposon.</title>
        <authorList>
            <person name="Berendsen E.M."/>
            <person name="Koning R.A."/>
            <person name="Boekhorst J."/>
            <person name="de Jong A."/>
            <person name="Kuipers O.P."/>
            <person name="Wells-Bennik M.H."/>
        </authorList>
    </citation>
    <scope>NUCLEOTIDE SEQUENCE [LARGE SCALE GENOMIC DNA]</scope>
    <source>
        <strain evidence="10 11">B4121</strain>
    </source>
</reference>
<evidence type="ECO:0000256" key="7">
    <source>
        <dbReference type="ARBA" id="ARBA00022989"/>
    </source>
</evidence>
<evidence type="ECO:0000256" key="4">
    <source>
        <dbReference type="ARBA" id="ARBA00022538"/>
    </source>
</evidence>
<dbReference type="Proteomes" id="UP000185604">
    <property type="component" value="Unassembled WGS sequence"/>
</dbReference>
<evidence type="ECO:0000256" key="5">
    <source>
        <dbReference type="ARBA" id="ARBA00022692"/>
    </source>
</evidence>
<dbReference type="PANTHER" id="PTHR32024">
    <property type="entry name" value="TRK SYSTEM POTASSIUM UPTAKE PROTEIN TRKG-RELATED"/>
    <property type="match status" value="1"/>
</dbReference>
<evidence type="ECO:0000256" key="1">
    <source>
        <dbReference type="ARBA" id="ARBA00004651"/>
    </source>
</evidence>
<dbReference type="RefSeq" id="WP_026580030.1">
    <property type="nucleotide sequence ID" value="NZ_AP023088.1"/>
</dbReference>
<proteinExistence type="predicted"/>
<keyword evidence="6" id="KW-0630">Potassium</keyword>
<dbReference type="InterPro" id="IPR001969">
    <property type="entry name" value="Aspartic_peptidase_AS"/>
</dbReference>
<keyword evidence="5" id="KW-0812">Transmembrane</keyword>
<dbReference type="InterPro" id="IPR004772">
    <property type="entry name" value="TrkH"/>
</dbReference>
<evidence type="ECO:0000256" key="6">
    <source>
        <dbReference type="ARBA" id="ARBA00022958"/>
    </source>
</evidence>
<evidence type="ECO:0000313" key="10">
    <source>
        <dbReference type="EMBL" id="OLF96137.1"/>
    </source>
</evidence>
<organism evidence="10 11">
    <name type="scientific">Bacillus paralicheniformis</name>
    <dbReference type="NCBI Taxonomy" id="1648923"/>
    <lineage>
        <taxon>Bacteria</taxon>
        <taxon>Bacillati</taxon>
        <taxon>Bacillota</taxon>
        <taxon>Bacilli</taxon>
        <taxon>Bacillales</taxon>
        <taxon>Bacillaceae</taxon>
        <taxon>Bacillus</taxon>
    </lineage>
</organism>
<evidence type="ECO:0000256" key="8">
    <source>
        <dbReference type="ARBA" id="ARBA00023065"/>
    </source>
</evidence>
<comment type="caution">
    <text evidence="10">The sequence shown here is derived from an EMBL/GenBank/DDBJ whole genome shotgun (WGS) entry which is preliminary data.</text>
</comment>
<keyword evidence="8" id="KW-0406">Ion transport</keyword>
<gene>
    <name evidence="10" type="ORF">B4121_1133</name>
</gene>
<evidence type="ECO:0000256" key="2">
    <source>
        <dbReference type="ARBA" id="ARBA00022448"/>
    </source>
</evidence>
<comment type="subcellular location">
    <subcellularLocation>
        <location evidence="1">Cell membrane</location>
        <topology evidence="1">Multi-pass membrane protein</topology>
    </subcellularLocation>
</comment>
<name>A0A7Z0X041_9BACI</name>
<evidence type="ECO:0000256" key="3">
    <source>
        <dbReference type="ARBA" id="ARBA00022475"/>
    </source>
</evidence>
<dbReference type="InterPro" id="IPR003445">
    <property type="entry name" value="Cat_transpt"/>
</dbReference>
<dbReference type="GeneID" id="56672968"/>
<dbReference type="NCBIfam" id="TIGR00933">
    <property type="entry name" value="2a38"/>
    <property type="match status" value="1"/>
</dbReference>
<protein>
    <submittedName>
        <fullName evidence="10">K(+)-uptake protein KtrB integral membrane subunit Potassium uptake protein TrkH</fullName>
    </submittedName>
</protein>
<dbReference type="PROSITE" id="PS00141">
    <property type="entry name" value="ASP_PROTEASE"/>
    <property type="match status" value="1"/>
</dbReference>
<evidence type="ECO:0000256" key="9">
    <source>
        <dbReference type="ARBA" id="ARBA00023136"/>
    </source>
</evidence>
<dbReference type="GO" id="GO:0006508">
    <property type="term" value="P:proteolysis"/>
    <property type="evidence" value="ECO:0007669"/>
    <property type="project" value="InterPro"/>
</dbReference>
<evidence type="ECO:0000313" key="11">
    <source>
        <dbReference type="Proteomes" id="UP000185604"/>
    </source>
</evidence>